<proteinExistence type="predicted"/>
<keyword evidence="2" id="KW-1185">Reference proteome</keyword>
<name>A0ACC2U1W0_9FUNG</name>
<gene>
    <name evidence="1" type="ORF">DSO57_1021560</name>
</gene>
<evidence type="ECO:0000313" key="1">
    <source>
        <dbReference type="EMBL" id="KAJ9080757.1"/>
    </source>
</evidence>
<reference evidence="1" key="1">
    <citation type="submission" date="2022-04" db="EMBL/GenBank/DDBJ databases">
        <title>Genome of the entomopathogenic fungus Entomophthora muscae.</title>
        <authorList>
            <person name="Elya C."/>
            <person name="Lovett B.R."/>
            <person name="Lee E."/>
            <person name="Macias A.M."/>
            <person name="Hajek A.E."/>
            <person name="De Bivort B.L."/>
            <person name="Kasson M.T."/>
            <person name="De Fine Licht H.H."/>
            <person name="Stajich J.E."/>
        </authorList>
    </citation>
    <scope>NUCLEOTIDE SEQUENCE</scope>
    <source>
        <strain evidence="1">Berkeley</strain>
    </source>
</reference>
<dbReference type="EMBL" id="QTSX02001525">
    <property type="protein sequence ID" value="KAJ9080757.1"/>
    <property type="molecule type" value="Genomic_DNA"/>
</dbReference>
<dbReference type="Proteomes" id="UP001165960">
    <property type="component" value="Unassembled WGS sequence"/>
</dbReference>
<sequence>MNNRNHRKRQNFKGAPHAYADKGNHDFRGFNEESSPFYPRPVKIVFKGKTFTEKFGPKTTFAKLLNFTYSKIDINSPISFCYKSYSGDKRYIENSDDLRRYMENESVSTVVSIVPLASCQTNTAPDMPQKSEATSCSKLFRFQDETPTEAV</sequence>
<comment type="caution">
    <text evidence="1">The sequence shown here is derived from an EMBL/GenBank/DDBJ whole genome shotgun (WGS) entry which is preliminary data.</text>
</comment>
<evidence type="ECO:0000313" key="2">
    <source>
        <dbReference type="Proteomes" id="UP001165960"/>
    </source>
</evidence>
<protein>
    <submittedName>
        <fullName evidence="1">Uncharacterized protein</fullName>
    </submittedName>
</protein>
<organism evidence="1 2">
    <name type="scientific">Entomophthora muscae</name>
    <dbReference type="NCBI Taxonomy" id="34485"/>
    <lineage>
        <taxon>Eukaryota</taxon>
        <taxon>Fungi</taxon>
        <taxon>Fungi incertae sedis</taxon>
        <taxon>Zoopagomycota</taxon>
        <taxon>Entomophthoromycotina</taxon>
        <taxon>Entomophthoromycetes</taxon>
        <taxon>Entomophthorales</taxon>
        <taxon>Entomophthoraceae</taxon>
        <taxon>Entomophthora</taxon>
    </lineage>
</organism>
<accession>A0ACC2U1W0</accession>